<keyword evidence="3" id="KW-1185">Reference proteome</keyword>
<reference evidence="2" key="1">
    <citation type="submission" date="2021-12" db="EMBL/GenBank/DDBJ databases">
        <title>Convergent genome expansion in fungi linked to evolution of root-endophyte symbiosis.</title>
        <authorList>
            <consortium name="DOE Joint Genome Institute"/>
            <person name="Ke Y.-H."/>
            <person name="Bonito G."/>
            <person name="Liao H.-L."/>
            <person name="Looney B."/>
            <person name="Rojas-Flechas A."/>
            <person name="Nash J."/>
            <person name="Hameed K."/>
            <person name="Schadt C."/>
            <person name="Martin F."/>
            <person name="Crous P.W."/>
            <person name="Miettinen O."/>
            <person name="Magnuson J.K."/>
            <person name="Labbe J."/>
            <person name="Jacobson D."/>
            <person name="Doktycz M.J."/>
            <person name="Veneault-Fourrey C."/>
            <person name="Kuo A."/>
            <person name="Mondo S."/>
            <person name="Calhoun S."/>
            <person name="Riley R."/>
            <person name="Ohm R."/>
            <person name="LaButti K."/>
            <person name="Andreopoulos B."/>
            <person name="Pangilinan J."/>
            <person name="Nolan M."/>
            <person name="Tritt A."/>
            <person name="Clum A."/>
            <person name="Lipzen A."/>
            <person name="Daum C."/>
            <person name="Barry K."/>
            <person name="Grigoriev I.V."/>
            <person name="Vilgalys R."/>
        </authorList>
    </citation>
    <scope>NUCLEOTIDE SEQUENCE</scope>
    <source>
        <strain evidence="2">PMI_201</strain>
    </source>
</reference>
<proteinExistence type="predicted"/>
<feature type="signal peptide" evidence="1">
    <location>
        <begin position="1"/>
        <end position="16"/>
    </location>
</feature>
<evidence type="ECO:0000256" key="1">
    <source>
        <dbReference type="SAM" id="SignalP"/>
    </source>
</evidence>
<dbReference type="EMBL" id="JAJTJA010000002">
    <property type="protein sequence ID" value="KAH8704177.1"/>
    <property type="molecule type" value="Genomic_DNA"/>
</dbReference>
<dbReference type="GO" id="GO:0006629">
    <property type="term" value="P:lipid metabolic process"/>
    <property type="evidence" value="ECO:0007669"/>
    <property type="project" value="InterPro"/>
</dbReference>
<feature type="chain" id="PRO_5042107293" evidence="1">
    <location>
        <begin position="17"/>
        <end position="378"/>
    </location>
</feature>
<accession>A0AAD4Q2Z5</accession>
<keyword evidence="1" id="KW-0732">Signal</keyword>
<evidence type="ECO:0000313" key="2">
    <source>
        <dbReference type="EMBL" id="KAH8704177.1"/>
    </source>
</evidence>
<dbReference type="Proteomes" id="UP001201262">
    <property type="component" value="Unassembled WGS sequence"/>
</dbReference>
<evidence type="ECO:0000313" key="3">
    <source>
        <dbReference type="Proteomes" id="UP001201262"/>
    </source>
</evidence>
<comment type="caution">
    <text evidence="2">The sequence shown here is derived from an EMBL/GenBank/DDBJ whole genome shotgun (WGS) entry which is preliminary data.</text>
</comment>
<dbReference type="PANTHER" id="PTHR13593:SF80">
    <property type="entry name" value="PLC-LIKE PHOSPHODIESTERASE"/>
    <property type="match status" value="1"/>
</dbReference>
<dbReference type="GO" id="GO:0008081">
    <property type="term" value="F:phosphoric diester hydrolase activity"/>
    <property type="evidence" value="ECO:0007669"/>
    <property type="project" value="InterPro"/>
</dbReference>
<dbReference type="GeneID" id="70243224"/>
<dbReference type="Gene3D" id="3.20.20.190">
    <property type="entry name" value="Phosphatidylinositol (PI) phosphodiesterase"/>
    <property type="match status" value="1"/>
</dbReference>
<protein>
    <submittedName>
        <fullName evidence="2">PLC-like phosphodiesterase</fullName>
    </submittedName>
</protein>
<name>A0AAD4Q2Z5_9EURO</name>
<dbReference type="InterPro" id="IPR051057">
    <property type="entry name" value="PI-PLC_domain"/>
</dbReference>
<dbReference type="SUPFAM" id="SSF51695">
    <property type="entry name" value="PLC-like phosphodiesterases"/>
    <property type="match status" value="1"/>
</dbReference>
<dbReference type="AlphaFoldDB" id="A0AAD4Q2Z5"/>
<gene>
    <name evidence="2" type="ORF">BGW36DRAFT_335428</name>
</gene>
<organism evidence="2 3">
    <name type="scientific">Talaromyces proteolyticus</name>
    <dbReference type="NCBI Taxonomy" id="1131652"/>
    <lineage>
        <taxon>Eukaryota</taxon>
        <taxon>Fungi</taxon>
        <taxon>Dikarya</taxon>
        <taxon>Ascomycota</taxon>
        <taxon>Pezizomycotina</taxon>
        <taxon>Eurotiomycetes</taxon>
        <taxon>Eurotiomycetidae</taxon>
        <taxon>Eurotiales</taxon>
        <taxon>Trichocomaceae</taxon>
        <taxon>Talaromyces</taxon>
        <taxon>Talaromyces sect. Bacilispori</taxon>
    </lineage>
</organism>
<dbReference type="RefSeq" id="XP_046077195.1">
    <property type="nucleotide sequence ID" value="XM_046212937.1"/>
</dbReference>
<dbReference type="Pfam" id="PF26146">
    <property type="entry name" value="PI-PLC_X"/>
    <property type="match status" value="1"/>
</dbReference>
<dbReference type="InterPro" id="IPR017946">
    <property type="entry name" value="PLC-like_Pdiesterase_TIM-brl"/>
</dbReference>
<sequence length="378" mass="40446">MHVLKFLPFLLPTALASLEVAQRSTTACNNSPSLCSKTYGQITHLGAHDSPFVRDSTTDYSTFGNQYYNTTVQLSAGVRLVTGQVHKNNNEWHLCHSGCDYLDAGTLESWLSEIKTWLDNNPNEVVTVLLVNSDDASASDLNTVFKAANITSYAYTPSSTGAVATWPTLQELISSGTRLMTFIASLSDNTGATYLMDEFTYIWENPYDVTSASNFSCKPDRPSDVQGNTAAALSSHRLPFMNHFLDQEIGIGGIEIPDVGAISTTNGQNGTGNLLTAADTCKSAYSNRQPTFILVDFFDKGPAIDVVDKLNNVTDATGRTAVPNTNSADTSGTTTSGGTFVGLTDLVNEAKTGANPSLGNWIWVGGDWVTIFGGGISI</sequence>
<dbReference type="PANTHER" id="PTHR13593">
    <property type="match status" value="1"/>
</dbReference>